<dbReference type="SUPFAM" id="SSF51905">
    <property type="entry name" value="FAD/NAD(P)-binding domain"/>
    <property type="match status" value="1"/>
</dbReference>
<evidence type="ECO:0000259" key="1">
    <source>
        <dbReference type="Pfam" id="PF01266"/>
    </source>
</evidence>
<dbReference type="InterPro" id="IPR036188">
    <property type="entry name" value="FAD/NAD-bd_sf"/>
</dbReference>
<keyword evidence="3" id="KW-1185">Reference proteome</keyword>
<evidence type="ECO:0000313" key="2">
    <source>
        <dbReference type="EMBL" id="MFC5652846.1"/>
    </source>
</evidence>
<dbReference type="EC" id="1.-.-.-" evidence="2"/>
<dbReference type="GO" id="GO:0016491">
    <property type="term" value="F:oxidoreductase activity"/>
    <property type="evidence" value="ECO:0007669"/>
    <property type="project" value="UniProtKB-KW"/>
</dbReference>
<dbReference type="Gene3D" id="3.30.9.10">
    <property type="entry name" value="D-Amino Acid Oxidase, subunit A, domain 2"/>
    <property type="match status" value="1"/>
</dbReference>
<accession>A0ABW0W8N1</accession>
<dbReference type="Gene3D" id="3.50.50.60">
    <property type="entry name" value="FAD/NAD(P)-binding domain"/>
    <property type="match status" value="1"/>
</dbReference>
<dbReference type="PANTHER" id="PTHR13847:SF201">
    <property type="entry name" value="PUTATIBE OXIDOREDUCTASE"/>
    <property type="match status" value="1"/>
</dbReference>
<dbReference type="RefSeq" id="WP_379191499.1">
    <property type="nucleotide sequence ID" value="NZ_JBHSOW010000106.1"/>
</dbReference>
<proteinExistence type="predicted"/>
<dbReference type="InterPro" id="IPR006076">
    <property type="entry name" value="FAD-dep_OxRdtase"/>
</dbReference>
<dbReference type="Pfam" id="PF01266">
    <property type="entry name" value="DAO"/>
    <property type="match status" value="1"/>
</dbReference>
<dbReference type="PANTHER" id="PTHR13847">
    <property type="entry name" value="SARCOSINE DEHYDROGENASE-RELATED"/>
    <property type="match status" value="1"/>
</dbReference>
<comment type="caution">
    <text evidence="2">The sequence shown here is derived from an EMBL/GenBank/DDBJ whole genome shotgun (WGS) entry which is preliminary data.</text>
</comment>
<name>A0ABW0W8N1_9BACL</name>
<dbReference type="EMBL" id="JBHSOW010000106">
    <property type="protein sequence ID" value="MFC5652846.1"/>
    <property type="molecule type" value="Genomic_DNA"/>
</dbReference>
<sequence>MKDLHNGHLYWPHTMQHYRTYQPLQEDLKVKVAIIGGGMSGTTCGYELAKSGIDACILERSEIAGGSTSANTGLLQFCNDVMLTDLIDQIGELDAVSFYKACVLSVAHIGQTAAELGEDVGFISRSSLYYASSEQDLPKLNLEYEALHKHGFGVEYWSPADIAAHYPFSKPGAILTHGDAEINPFRFVHALAAGASKMGAAIHEQTDITEHITLDHGLHQLTTSAGLTVLAEHVIYAVGYEPEELRGQFIKSDINRTYAIATEPQADMEKWYMKHMIWETARPYFYMRTTPDGRVIAGGLDEDSSHPVTSEQARHKRTDKLHARVKEHFPSFNAPLAYDWTAAFGESRDNLPFIGADPSWPGVYYCLGYGGNGTVYSTLASTLLRNLILGENHPIAHIVKLDRPSLQNI</sequence>
<dbReference type="Proteomes" id="UP001596047">
    <property type="component" value="Unassembled WGS sequence"/>
</dbReference>
<feature type="domain" description="FAD dependent oxidoreductase" evidence="1">
    <location>
        <begin position="31"/>
        <end position="384"/>
    </location>
</feature>
<keyword evidence="2" id="KW-0560">Oxidoreductase</keyword>
<evidence type="ECO:0000313" key="3">
    <source>
        <dbReference type="Proteomes" id="UP001596047"/>
    </source>
</evidence>
<gene>
    <name evidence="2" type="ORF">ACFPYJ_27835</name>
</gene>
<reference evidence="3" key="1">
    <citation type="journal article" date="2019" name="Int. J. Syst. Evol. Microbiol.">
        <title>The Global Catalogue of Microorganisms (GCM) 10K type strain sequencing project: providing services to taxonomists for standard genome sequencing and annotation.</title>
        <authorList>
            <consortium name="The Broad Institute Genomics Platform"/>
            <consortium name="The Broad Institute Genome Sequencing Center for Infectious Disease"/>
            <person name="Wu L."/>
            <person name="Ma J."/>
        </authorList>
    </citation>
    <scope>NUCLEOTIDE SEQUENCE [LARGE SCALE GENOMIC DNA]</scope>
    <source>
        <strain evidence="3">CGMCC 1.3240</strain>
    </source>
</reference>
<protein>
    <submittedName>
        <fullName evidence="2">NAD(P)/FAD-dependent oxidoreductase</fullName>
        <ecNumber evidence="2">1.-.-.-</ecNumber>
    </submittedName>
</protein>
<organism evidence="2 3">
    <name type="scientific">Paenibacillus solisilvae</name>
    <dbReference type="NCBI Taxonomy" id="2486751"/>
    <lineage>
        <taxon>Bacteria</taxon>
        <taxon>Bacillati</taxon>
        <taxon>Bacillota</taxon>
        <taxon>Bacilli</taxon>
        <taxon>Bacillales</taxon>
        <taxon>Paenibacillaceae</taxon>
        <taxon>Paenibacillus</taxon>
    </lineage>
</organism>